<protein>
    <submittedName>
        <fullName evidence="1">Uncharacterized protein</fullName>
    </submittedName>
</protein>
<evidence type="ECO:0000313" key="1">
    <source>
        <dbReference type="EMBL" id="ERJ30179.1"/>
    </source>
</evidence>
<dbReference type="PATRIC" id="fig|1242968.3.peg.595"/>
<evidence type="ECO:0000313" key="2">
    <source>
        <dbReference type="Proteomes" id="UP000016620"/>
    </source>
</evidence>
<gene>
    <name evidence="1" type="ORF">UNSWCS_280</name>
</gene>
<dbReference type="AlphaFoldDB" id="U2GQ30"/>
<name>U2GQ30_9BACT</name>
<organism evidence="1 2">
    <name type="scientific">Campylobacter concisus UNSWCS</name>
    <dbReference type="NCBI Taxonomy" id="1242968"/>
    <lineage>
        <taxon>Bacteria</taxon>
        <taxon>Pseudomonadati</taxon>
        <taxon>Campylobacterota</taxon>
        <taxon>Epsilonproteobacteria</taxon>
        <taxon>Campylobacterales</taxon>
        <taxon>Campylobacteraceae</taxon>
        <taxon>Campylobacter</taxon>
    </lineage>
</organism>
<accession>U2GQ30</accession>
<reference evidence="1 2" key="1">
    <citation type="journal article" date="2013" name="BMC Genomics">
        <title>Comparative genomics of Campylobacter concisus isolates reveals genetic diversity and provides insights into disease association.</title>
        <authorList>
            <person name="Deshpande N.P."/>
            <person name="Kaakoush N.O."/>
            <person name="Wilkins M.R."/>
            <person name="Mitchell H.M."/>
        </authorList>
    </citation>
    <scope>NUCLEOTIDE SEQUENCE [LARGE SCALE GENOMIC DNA]</scope>
    <source>
        <strain evidence="1 2">UNSWCS</strain>
    </source>
</reference>
<sequence>MCFKTAINLLTPTILTYRSTSFKSHEIKFVMFRLVNLPQPKMDKFKTKF</sequence>
<comment type="caution">
    <text evidence="1">The sequence shown here is derived from an EMBL/GenBank/DDBJ whole genome shotgun (WGS) entry which is preliminary data.</text>
</comment>
<proteinExistence type="predicted"/>
<dbReference type="Proteomes" id="UP000016620">
    <property type="component" value="Unassembled WGS sequence"/>
</dbReference>
<dbReference type="EMBL" id="ANNG01000009">
    <property type="protein sequence ID" value="ERJ30179.1"/>
    <property type="molecule type" value="Genomic_DNA"/>
</dbReference>